<reference evidence="19 20" key="1">
    <citation type="submission" date="2016-10" db="EMBL/GenBank/DDBJ databases">
        <authorList>
            <person name="de Groot N.N."/>
        </authorList>
    </citation>
    <scope>NUCLEOTIDE SEQUENCE [LARGE SCALE GENOMIC DNA]</scope>
    <source>
        <strain evidence="19 20">KH1P1</strain>
    </source>
</reference>
<feature type="region of interest" description="Disordered" evidence="18">
    <location>
        <begin position="43"/>
        <end position="72"/>
    </location>
</feature>
<name>A0A1I0BK63_9FIRM</name>
<dbReference type="SUPFAM" id="SSF52540">
    <property type="entry name" value="P-loop containing nucleoside triphosphate hydrolases"/>
    <property type="match status" value="1"/>
</dbReference>
<dbReference type="EMBL" id="FOIL01000004">
    <property type="protein sequence ID" value="SET07315.1"/>
    <property type="molecule type" value="Genomic_DNA"/>
</dbReference>
<dbReference type="EC" id="2.7.7.62" evidence="9"/>
<keyword evidence="15" id="KW-0342">GTP-binding</keyword>
<comment type="catalytic activity">
    <reaction evidence="1">
        <text>adenosylcob(III)inamide + ATP = adenosylcob(III)inamide phosphate + ADP + H(+)</text>
        <dbReference type="Rhea" id="RHEA:15769"/>
        <dbReference type="ChEBI" id="CHEBI:2480"/>
        <dbReference type="ChEBI" id="CHEBI:15378"/>
        <dbReference type="ChEBI" id="CHEBI:30616"/>
        <dbReference type="ChEBI" id="CHEBI:58502"/>
        <dbReference type="ChEBI" id="CHEBI:456216"/>
        <dbReference type="EC" id="2.7.1.156"/>
    </reaction>
</comment>
<keyword evidence="20" id="KW-1185">Reference proteome</keyword>
<evidence type="ECO:0000256" key="14">
    <source>
        <dbReference type="ARBA" id="ARBA00022840"/>
    </source>
</evidence>
<keyword evidence="11 19" id="KW-0808">Transferase</keyword>
<evidence type="ECO:0000256" key="15">
    <source>
        <dbReference type="ARBA" id="ARBA00023134"/>
    </source>
</evidence>
<comment type="pathway">
    <text evidence="5">Cofactor biosynthesis; adenosylcobalamin biosynthesis; adenosylcobalamin from cob(II)yrinate a,c-diamide: step 6/7.</text>
</comment>
<dbReference type="InterPro" id="IPR003203">
    <property type="entry name" value="CobU/CobP"/>
</dbReference>
<evidence type="ECO:0000256" key="17">
    <source>
        <dbReference type="ARBA" id="ARBA00030571"/>
    </source>
</evidence>
<dbReference type="GO" id="GO:0043752">
    <property type="term" value="F:adenosylcobinamide kinase activity"/>
    <property type="evidence" value="ECO:0007669"/>
    <property type="project" value="UniProtKB-EC"/>
</dbReference>
<evidence type="ECO:0000256" key="6">
    <source>
        <dbReference type="ARBA" id="ARBA00005159"/>
    </source>
</evidence>
<comment type="catalytic activity">
    <reaction evidence="3">
        <text>adenosylcob(III)inamide + GTP = adenosylcob(III)inamide phosphate + GDP + H(+)</text>
        <dbReference type="Rhea" id="RHEA:15765"/>
        <dbReference type="ChEBI" id="CHEBI:2480"/>
        <dbReference type="ChEBI" id="CHEBI:15378"/>
        <dbReference type="ChEBI" id="CHEBI:37565"/>
        <dbReference type="ChEBI" id="CHEBI:58189"/>
        <dbReference type="ChEBI" id="CHEBI:58502"/>
        <dbReference type="EC" id="2.7.1.156"/>
    </reaction>
</comment>
<dbReference type="Pfam" id="PF02283">
    <property type="entry name" value="CobU"/>
    <property type="match status" value="1"/>
</dbReference>
<dbReference type="Proteomes" id="UP000199820">
    <property type="component" value="Unassembled WGS sequence"/>
</dbReference>
<evidence type="ECO:0000256" key="9">
    <source>
        <dbReference type="ARBA" id="ARBA00012523"/>
    </source>
</evidence>
<organism evidence="19 20">
    <name type="scientific">[Clostridium] aminophilum</name>
    <dbReference type="NCBI Taxonomy" id="1526"/>
    <lineage>
        <taxon>Bacteria</taxon>
        <taxon>Bacillati</taxon>
        <taxon>Bacillota</taxon>
        <taxon>Clostridia</taxon>
        <taxon>Lachnospirales</taxon>
        <taxon>Lachnospiraceae</taxon>
    </lineage>
</organism>
<keyword evidence="10" id="KW-0169">Cobalamin biosynthesis</keyword>
<gene>
    <name evidence="19" type="ORF">SAMN04487771_100483</name>
</gene>
<sequence length="180" mass="19670">MILIVGGRGQGKTKTAQSYASGPEILLHLEDTVAKLYGLRGEEALDSDGSPSDRTAEVSGNPLPEVRAEGTEGVFEESASAGMSEENYWKRLSEEAEETVQRILEDPAIRVITADEIGCGVVPLSRREREFRDTYGRICQKIAERADIVIRVVCGIPTVIGSAETEKNETGKNNKEEMKN</sequence>
<keyword evidence="12" id="KW-0547">Nucleotide-binding</keyword>
<dbReference type="PANTHER" id="PTHR34848:SF1">
    <property type="entry name" value="BIFUNCTIONAL ADENOSYLCOBALAMIN BIOSYNTHESIS PROTEIN COBU"/>
    <property type="match status" value="1"/>
</dbReference>
<keyword evidence="13 19" id="KW-0418">Kinase</keyword>
<evidence type="ECO:0000256" key="18">
    <source>
        <dbReference type="SAM" id="MobiDB-lite"/>
    </source>
</evidence>
<evidence type="ECO:0000256" key="2">
    <source>
        <dbReference type="ARBA" id="ARBA00000711"/>
    </source>
</evidence>
<comment type="pathway">
    <text evidence="6">Cofactor biosynthesis; adenosylcobalamin biosynthesis; adenosylcobalamin from cob(II)yrinate a,c-diamide: step 5/7.</text>
</comment>
<dbReference type="GO" id="GO:0008820">
    <property type="term" value="F:cobinamide phosphate guanylyltransferase activity"/>
    <property type="evidence" value="ECO:0007669"/>
    <property type="project" value="UniProtKB-EC"/>
</dbReference>
<evidence type="ECO:0000256" key="12">
    <source>
        <dbReference type="ARBA" id="ARBA00022741"/>
    </source>
</evidence>
<dbReference type="AlphaFoldDB" id="A0A1I0BK63"/>
<dbReference type="GO" id="GO:0005525">
    <property type="term" value="F:GTP binding"/>
    <property type="evidence" value="ECO:0007669"/>
    <property type="project" value="UniProtKB-KW"/>
</dbReference>
<evidence type="ECO:0000256" key="16">
    <source>
        <dbReference type="ARBA" id="ARBA00029570"/>
    </source>
</evidence>
<evidence type="ECO:0000256" key="10">
    <source>
        <dbReference type="ARBA" id="ARBA00022573"/>
    </source>
</evidence>
<evidence type="ECO:0000256" key="13">
    <source>
        <dbReference type="ARBA" id="ARBA00022777"/>
    </source>
</evidence>
<dbReference type="Gene3D" id="3.40.50.300">
    <property type="entry name" value="P-loop containing nucleotide triphosphate hydrolases"/>
    <property type="match status" value="1"/>
</dbReference>
<dbReference type="GO" id="GO:0009236">
    <property type="term" value="P:cobalamin biosynthetic process"/>
    <property type="evidence" value="ECO:0007669"/>
    <property type="project" value="UniProtKB-UniPathway"/>
</dbReference>
<dbReference type="RefSeq" id="WP_074648506.1">
    <property type="nucleotide sequence ID" value="NZ_FOIL01000004.1"/>
</dbReference>
<dbReference type="UniPathway" id="UPA00148">
    <property type="reaction ID" value="UER00236"/>
</dbReference>
<proteinExistence type="inferred from homology"/>
<evidence type="ECO:0000256" key="4">
    <source>
        <dbReference type="ARBA" id="ARBA00003889"/>
    </source>
</evidence>
<evidence type="ECO:0000256" key="8">
    <source>
        <dbReference type="ARBA" id="ARBA00012016"/>
    </source>
</evidence>
<evidence type="ECO:0000256" key="1">
    <source>
        <dbReference type="ARBA" id="ARBA00000312"/>
    </source>
</evidence>
<dbReference type="OrthoDB" id="1766664at2"/>
<dbReference type="EC" id="2.7.1.156" evidence="8"/>
<evidence type="ECO:0000256" key="7">
    <source>
        <dbReference type="ARBA" id="ARBA00007490"/>
    </source>
</evidence>
<keyword evidence="14" id="KW-0067">ATP-binding</keyword>
<evidence type="ECO:0000256" key="5">
    <source>
        <dbReference type="ARBA" id="ARBA00004692"/>
    </source>
</evidence>
<accession>A0A1I0BK63</accession>
<dbReference type="InterPro" id="IPR027417">
    <property type="entry name" value="P-loop_NTPase"/>
</dbReference>
<comment type="catalytic activity">
    <reaction evidence="2">
        <text>adenosylcob(III)inamide phosphate + GTP + H(+) = adenosylcob(III)inamide-GDP + diphosphate</text>
        <dbReference type="Rhea" id="RHEA:22712"/>
        <dbReference type="ChEBI" id="CHEBI:15378"/>
        <dbReference type="ChEBI" id="CHEBI:33019"/>
        <dbReference type="ChEBI" id="CHEBI:37565"/>
        <dbReference type="ChEBI" id="CHEBI:58502"/>
        <dbReference type="ChEBI" id="CHEBI:60487"/>
        <dbReference type="EC" id="2.7.7.62"/>
    </reaction>
</comment>
<evidence type="ECO:0000313" key="20">
    <source>
        <dbReference type="Proteomes" id="UP000199820"/>
    </source>
</evidence>
<comment type="similarity">
    <text evidence="7">Belongs to the CobU/CobP family.</text>
</comment>
<dbReference type="PANTHER" id="PTHR34848">
    <property type="match status" value="1"/>
</dbReference>
<keyword evidence="19" id="KW-0548">Nucleotidyltransferase</keyword>
<evidence type="ECO:0000256" key="11">
    <source>
        <dbReference type="ARBA" id="ARBA00022679"/>
    </source>
</evidence>
<protein>
    <recommendedName>
        <fullName evidence="16">Adenosylcobinamide kinase</fullName>
        <ecNumber evidence="8">2.7.1.156</ecNumber>
        <ecNumber evidence="9">2.7.7.62</ecNumber>
    </recommendedName>
    <alternativeName>
        <fullName evidence="17">Adenosylcobinamide-phosphate guanylyltransferase</fullName>
    </alternativeName>
</protein>
<comment type="function">
    <text evidence="4">Catalyzes ATP-dependent phosphorylation of adenosylcobinamide and addition of GMP to adenosylcobinamide phosphate.</text>
</comment>
<dbReference type="GO" id="GO:0005524">
    <property type="term" value="F:ATP binding"/>
    <property type="evidence" value="ECO:0007669"/>
    <property type="project" value="UniProtKB-KW"/>
</dbReference>
<evidence type="ECO:0000313" key="19">
    <source>
        <dbReference type="EMBL" id="SET07315.1"/>
    </source>
</evidence>
<evidence type="ECO:0000256" key="3">
    <source>
        <dbReference type="ARBA" id="ARBA00001522"/>
    </source>
</evidence>